<organism evidence="2 3">
    <name type="scientific">Niastella soli</name>
    <dbReference type="NCBI Taxonomy" id="2821487"/>
    <lineage>
        <taxon>Bacteria</taxon>
        <taxon>Pseudomonadati</taxon>
        <taxon>Bacteroidota</taxon>
        <taxon>Chitinophagia</taxon>
        <taxon>Chitinophagales</taxon>
        <taxon>Chitinophagaceae</taxon>
        <taxon>Niastella</taxon>
    </lineage>
</organism>
<protein>
    <submittedName>
        <fullName evidence="2">Uncharacterized protein</fullName>
    </submittedName>
</protein>
<keyword evidence="1" id="KW-0732">Signal</keyword>
<accession>A0ABS3YX88</accession>
<feature type="chain" id="PRO_5046309108" evidence="1">
    <location>
        <begin position="29"/>
        <end position="135"/>
    </location>
</feature>
<comment type="caution">
    <text evidence="2">The sequence shown here is derived from an EMBL/GenBank/DDBJ whole genome shotgun (WGS) entry which is preliminary data.</text>
</comment>
<feature type="signal peptide" evidence="1">
    <location>
        <begin position="1"/>
        <end position="28"/>
    </location>
</feature>
<evidence type="ECO:0000313" key="3">
    <source>
        <dbReference type="Proteomes" id="UP000677244"/>
    </source>
</evidence>
<name>A0ABS3YX88_9BACT</name>
<evidence type="ECO:0000313" key="2">
    <source>
        <dbReference type="EMBL" id="MBO9202544.1"/>
    </source>
</evidence>
<dbReference type="Proteomes" id="UP000677244">
    <property type="component" value="Unassembled WGS sequence"/>
</dbReference>
<evidence type="ECO:0000256" key="1">
    <source>
        <dbReference type="SAM" id="SignalP"/>
    </source>
</evidence>
<proteinExistence type="predicted"/>
<sequence length="135" mass="15138">MKIDSKNFGKLTIAALALTLAFTAPAMANDEGKDDPKTELKFIGNMENQPVFELNLANKVEDEYTVTFRDEYGNILFTNKFKGAGISKKFMLKTEDFGDTALNVIVRSKNGNTTEVYSINRSHSYVEQTQVNKVK</sequence>
<dbReference type="RefSeq" id="WP_209140589.1">
    <property type="nucleotide sequence ID" value="NZ_JAGHKO010000004.1"/>
</dbReference>
<reference evidence="2 3" key="1">
    <citation type="submission" date="2021-03" db="EMBL/GenBank/DDBJ databases">
        <title>Assistant Professor.</title>
        <authorList>
            <person name="Huq M.A."/>
        </authorList>
    </citation>
    <scope>NUCLEOTIDE SEQUENCE [LARGE SCALE GENOMIC DNA]</scope>
    <source>
        <strain evidence="2 3">MAH-29</strain>
    </source>
</reference>
<dbReference type="EMBL" id="JAGHKO010000004">
    <property type="protein sequence ID" value="MBO9202544.1"/>
    <property type="molecule type" value="Genomic_DNA"/>
</dbReference>
<keyword evidence="3" id="KW-1185">Reference proteome</keyword>
<gene>
    <name evidence="2" type="ORF">J7I42_19810</name>
</gene>